<evidence type="ECO:0000256" key="1">
    <source>
        <dbReference type="SAM" id="Phobius"/>
    </source>
</evidence>
<name>A0A1X0Q5W5_9MICR</name>
<dbReference type="AlphaFoldDB" id="A0A1X0Q5W5"/>
<reference evidence="2 3" key="1">
    <citation type="journal article" date="2017" name="Environ. Microbiol.">
        <title>Decay of the glycolytic pathway and adaptation to intranuclear parasitism within Enterocytozoonidae microsporidia.</title>
        <authorList>
            <person name="Wiredu Boakye D."/>
            <person name="Jaroenlak P."/>
            <person name="Prachumwat A."/>
            <person name="Williams T.A."/>
            <person name="Bateman K.S."/>
            <person name="Itsathitphaisarn O."/>
            <person name="Sritunyalucksana K."/>
            <person name="Paszkiewicz K.H."/>
            <person name="Moore K.A."/>
            <person name="Stentiford G.D."/>
            <person name="Williams B.A."/>
        </authorList>
    </citation>
    <scope>NUCLEOTIDE SEQUENCE [LARGE SCALE GENOMIC DNA]</scope>
    <source>
        <strain evidence="3">canceri</strain>
    </source>
</reference>
<comment type="caution">
    <text evidence="2">The sequence shown here is derived from an EMBL/GenBank/DDBJ whole genome shotgun (WGS) entry which is preliminary data.</text>
</comment>
<proteinExistence type="predicted"/>
<feature type="transmembrane region" description="Helical" evidence="1">
    <location>
        <begin position="111"/>
        <end position="132"/>
    </location>
</feature>
<protein>
    <submittedName>
        <fullName evidence="2">Uncharacterized protein</fullName>
    </submittedName>
</protein>
<evidence type="ECO:0000313" key="3">
    <source>
        <dbReference type="Proteomes" id="UP000192501"/>
    </source>
</evidence>
<evidence type="ECO:0000313" key="2">
    <source>
        <dbReference type="EMBL" id="ORD94195.1"/>
    </source>
</evidence>
<keyword evidence="1" id="KW-0812">Transmembrane</keyword>
<sequence length="149" mass="17914">MRGSELNKQILSNNGYKLKQMFLLLTLFNLIMAVLYNRKRKVKLFVFLTILENLIFFCIYNSVKPVIGRENGAYRIEFIRDINSKGFVVFIRDIFRYLCIMKVHCYFFNYGYIWLLGIIASGYYEFVYYPFYRSNHQNSKLKTKSVKNK</sequence>
<accession>A0A1X0Q5W5</accession>
<dbReference type="Proteomes" id="UP000192501">
    <property type="component" value="Unassembled WGS sequence"/>
</dbReference>
<keyword evidence="1" id="KW-0472">Membrane</keyword>
<dbReference type="Pfam" id="PF05620">
    <property type="entry name" value="TMEM208_SND2"/>
    <property type="match status" value="1"/>
</dbReference>
<gene>
    <name evidence="2" type="ORF">A0H76_1303</name>
</gene>
<feature type="transmembrane region" description="Helical" evidence="1">
    <location>
        <begin position="44"/>
        <end position="63"/>
    </location>
</feature>
<dbReference type="EMBL" id="LTAI01001780">
    <property type="protein sequence ID" value="ORD94195.1"/>
    <property type="molecule type" value="Genomic_DNA"/>
</dbReference>
<dbReference type="VEuPathDB" id="MicrosporidiaDB:A0H76_1303"/>
<keyword evidence="1" id="KW-1133">Transmembrane helix</keyword>
<feature type="transmembrane region" description="Helical" evidence="1">
    <location>
        <begin position="20"/>
        <end position="37"/>
    </location>
</feature>
<dbReference type="InterPro" id="IPR008506">
    <property type="entry name" value="SND2/TMEM208"/>
</dbReference>
<dbReference type="VEuPathDB" id="MicrosporidiaDB:HERIO_771"/>
<organism evidence="2 3">
    <name type="scientific">Hepatospora eriocheir</name>
    <dbReference type="NCBI Taxonomy" id="1081669"/>
    <lineage>
        <taxon>Eukaryota</taxon>
        <taxon>Fungi</taxon>
        <taxon>Fungi incertae sedis</taxon>
        <taxon>Microsporidia</taxon>
        <taxon>Hepatosporidae</taxon>
        <taxon>Hepatospora</taxon>
    </lineage>
</organism>